<gene>
    <name evidence="11" type="ORF">LCGC14_0006440</name>
</gene>
<dbReference type="EMBL" id="LAZR01000001">
    <property type="protein sequence ID" value="KKO12629.1"/>
    <property type="molecule type" value="Genomic_DNA"/>
</dbReference>
<dbReference type="SUPFAM" id="SSF63380">
    <property type="entry name" value="Riboflavin synthase domain-like"/>
    <property type="match status" value="1"/>
</dbReference>
<organism evidence="11">
    <name type="scientific">marine sediment metagenome</name>
    <dbReference type="NCBI Taxonomy" id="412755"/>
    <lineage>
        <taxon>unclassified sequences</taxon>
        <taxon>metagenomes</taxon>
        <taxon>ecological metagenomes</taxon>
    </lineage>
</organism>
<comment type="cofactor">
    <cofactor evidence="1">
        <name>FAD</name>
        <dbReference type="ChEBI" id="CHEBI:57692"/>
    </cofactor>
</comment>
<feature type="region of interest" description="Disordered" evidence="9">
    <location>
        <begin position="229"/>
        <end position="248"/>
    </location>
</feature>
<dbReference type="GO" id="GO:0004324">
    <property type="term" value="F:ferredoxin-NADP+ reductase activity"/>
    <property type="evidence" value="ECO:0007669"/>
    <property type="project" value="UniProtKB-EC"/>
</dbReference>
<dbReference type="InterPro" id="IPR033892">
    <property type="entry name" value="FNR_bac"/>
</dbReference>
<reference evidence="11" key="1">
    <citation type="journal article" date="2015" name="Nature">
        <title>Complex archaea that bridge the gap between prokaryotes and eukaryotes.</title>
        <authorList>
            <person name="Spang A."/>
            <person name="Saw J.H."/>
            <person name="Jorgensen S.L."/>
            <person name="Zaremba-Niedzwiedzka K."/>
            <person name="Martijn J."/>
            <person name="Lind A.E."/>
            <person name="van Eijk R."/>
            <person name="Schleper C."/>
            <person name="Guy L."/>
            <person name="Ettema T.J."/>
        </authorList>
    </citation>
    <scope>NUCLEOTIDE SEQUENCE</scope>
</reference>
<dbReference type="Gene3D" id="3.40.50.80">
    <property type="entry name" value="Nucleotide-binding domain of ferredoxin-NADP reductase (FNR) module"/>
    <property type="match status" value="1"/>
</dbReference>
<evidence type="ECO:0000256" key="8">
    <source>
        <dbReference type="ARBA" id="ARBA00023002"/>
    </source>
</evidence>
<dbReference type="InterPro" id="IPR001433">
    <property type="entry name" value="OxRdtase_FAD/NAD-bd"/>
</dbReference>
<dbReference type="PANTHER" id="PTHR47878:SF1">
    <property type="entry name" value="FLAVODOXIN_FERREDOXIN--NADP REDUCTASE"/>
    <property type="match status" value="1"/>
</dbReference>
<dbReference type="Gene3D" id="2.40.30.10">
    <property type="entry name" value="Translation factors"/>
    <property type="match status" value="1"/>
</dbReference>
<keyword evidence="5" id="KW-0547">Nucleotide-binding</keyword>
<evidence type="ECO:0000256" key="1">
    <source>
        <dbReference type="ARBA" id="ARBA00001974"/>
    </source>
</evidence>
<dbReference type="AlphaFoldDB" id="A0A0F9Z5S2"/>
<dbReference type="Pfam" id="PF00175">
    <property type="entry name" value="NAD_binding_1"/>
    <property type="match status" value="1"/>
</dbReference>
<keyword evidence="7" id="KW-0521">NADP</keyword>
<comment type="caution">
    <text evidence="11">The sequence shown here is derived from an EMBL/GenBank/DDBJ whole genome shotgun (WGS) entry which is preliminary data.</text>
</comment>
<evidence type="ECO:0000256" key="3">
    <source>
        <dbReference type="ARBA" id="ARBA00013223"/>
    </source>
</evidence>
<dbReference type="PRINTS" id="PR00371">
    <property type="entry name" value="FPNCR"/>
</dbReference>
<dbReference type="InterPro" id="IPR001709">
    <property type="entry name" value="Flavoprot_Pyr_Nucl_cyt_Rdtase"/>
</dbReference>
<dbReference type="EC" id="1.18.1.2" evidence="3"/>
<evidence type="ECO:0000256" key="2">
    <source>
        <dbReference type="ARBA" id="ARBA00008312"/>
    </source>
</evidence>
<dbReference type="GO" id="GO:0042167">
    <property type="term" value="P:heme catabolic process"/>
    <property type="evidence" value="ECO:0007669"/>
    <property type="project" value="TreeGrafter"/>
</dbReference>
<evidence type="ECO:0000256" key="5">
    <source>
        <dbReference type="ARBA" id="ARBA00022741"/>
    </source>
</evidence>
<evidence type="ECO:0000259" key="10">
    <source>
        <dbReference type="PROSITE" id="PS51384"/>
    </source>
</evidence>
<keyword evidence="6" id="KW-0274">FAD</keyword>
<dbReference type="CDD" id="cd06195">
    <property type="entry name" value="FNR1"/>
    <property type="match status" value="1"/>
</dbReference>
<name>A0A0F9Z5S2_9ZZZZ</name>
<sequence>MTDWVKGVVVANTHWTNNLFSLQIRADIAPFEAGQYTSLALDVDGERVAQPYSILSAPGEQPLEFFFYTQLEGDLSRALSRKIAGESVWVQFQPAGTLTLAGISTPGKTLCLMATGTGVAPFISMLKTDQPWQLFDHVVLVYAARIWDDFRYRELFQTLQQRFPDRFTLLPFISREQRAGTLQGHIPDKLRSGELEQRLGRQLDPESSHIMLCGNPGMVKDAVAELQNRGFRDNRPGQPGQLSYESYW</sequence>
<keyword evidence="4" id="KW-0285">Flavoprotein</keyword>
<dbReference type="PANTHER" id="PTHR47878">
    <property type="entry name" value="OXIDOREDUCTASE FAD/NAD(P)-BINDING DOMAIN PROTEIN"/>
    <property type="match status" value="1"/>
</dbReference>
<evidence type="ECO:0000256" key="4">
    <source>
        <dbReference type="ARBA" id="ARBA00022630"/>
    </source>
</evidence>
<dbReference type="SUPFAM" id="SSF52343">
    <property type="entry name" value="Ferredoxin reductase-like, C-terminal NADP-linked domain"/>
    <property type="match status" value="1"/>
</dbReference>
<dbReference type="InterPro" id="IPR051930">
    <property type="entry name" value="FNR_type-1"/>
</dbReference>
<dbReference type="InterPro" id="IPR039261">
    <property type="entry name" value="FNR_nucleotide-bd"/>
</dbReference>
<dbReference type="GO" id="GO:0034599">
    <property type="term" value="P:cellular response to oxidative stress"/>
    <property type="evidence" value="ECO:0007669"/>
    <property type="project" value="TreeGrafter"/>
</dbReference>
<protein>
    <recommendedName>
        <fullName evidence="3">ferredoxin--NADP(+) reductase</fullName>
        <ecNumber evidence="3">1.18.1.2</ecNumber>
    </recommendedName>
</protein>
<accession>A0A0F9Z5S2</accession>
<feature type="domain" description="FAD-binding FR-type" evidence="10">
    <location>
        <begin position="2"/>
        <end position="101"/>
    </location>
</feature>
<evidence type="ECO:0000256" key="9">
    <source>
        <dbReference type="SAM" id="MobiDB-lite"/>
    </source>
</evidence>
<comment type="similarity">
    <text evidence="2">Belongs to the ferredoxin--NADP reductase type 1 family.</text>
</comment>
<dbReference type="InterPro" id="IPR017938">
    <property type="entry name" value="Riboflavin_synthase-like_b-brl"/>
</dbReference>
<evidence type="ECO:0000313" key="11">
    <source>
        <dbReference type="EMBL" id="KKO12629.1"/>
    </source>
</evidence>
<dbReference type="PROSITE" id="PS51384">
    <property type="entry name" value="FAD_FR"/>
    <property type="match status" value="1"/>
</dbReference>
<dbReference type="GO" id="GO:0000166">
    <property type="term" value="F:nucleotide binding"/>
    <property type="evidence" value="ECO:0007669"/>
    <property type="project" value="UniProtKB-KW"/>
</dbReference>
<dbReference type="PRINTS" id="PR00410">
    <property type="entry name" value="PHEHYDRXLASE"/>
</dbReference>
<evidence type="ECO:0000256" key="6">
    <source>
        <dbReference type="ARBA" id="ARBA00022827"/>
    </source>
</evidence>
<proteinExistence type="inferred from homology"/>
<evidence type="ECO:0000256" key="7">
    <source>
        <dbReference type="ARBA" id="ARBA00022857"/>
    </source>
</evidence>
<dbReference type="InterPro" id="IPR017927">
    <property type="entry name" value="FAD-bd_FR_type"/>
</dbReference>
<keyword evidence="8" id="KW-0560">Oxidoreductase</keyword>